<feature type="compositionally biased region" description="Gly residues" evidence="1">
    <location>
        <begin position="177"/>
        <end position="227"/>
    </location>
</feature>
<accession>A0A4R6JX54</accession>
<reference evidence="2 3" key="1">
    <citation type="submission" date="2019-03" db="EMBL/GenBank/DDBJ databases">
        <title>Sequencing the genomes of 1000 actinobacteria strains.</title>
        <authorList>
            <person name="Klenk H.-P."/>
        </authorList>
    </citation>
    <scope>NUCLEOTIDE SEQUENCE [LARGE SCALE GENOMIC DNA]</scope>
    <source>
        <strain evidence="2 3">DSM 43805</strain>
    </source>
</reference>
<dbReference type="InterPro" id="IPR050458">
    <property type="entry name" value="LolB"/>
</dbReference>
<organism evidence="2 3">
    <name type="scientific">Paractinoplanes brasiliensis</name>
    <dbReference type="NCBI Taxonomy" id="52695"/>
    <lineage>
        <taxon>Bacteria</taxon>
        <taxon>Bacillati</taxon>
        <taxon>Actinomycetota</taxon>
        <taxon>Actinomycetes</taxon>
        <taxon>Micromonosporales</taxon>
        <taxon>Micromonosporaceae</taxon>
        <taxon>Paractinoplanes</taxon>
    </lineage>
</organism>
<evidence type="ECO:0000313" key="3">
    <source>
        <dbReference type="Proteomes" id="UP000294901"/>
    </source>
</evidence>
<feature type="compositionally biased region" description="Low complexity" evidence="1">
    <location>
        <begin position="148"/>
        <end position="158"/>
    </location>
</feature>
<sequence>MPERLYGIRHHGPGSARAVVQELERQPPDVLLVEGPPEADALVRWVADSGLEPPVALLGYASDDPRRAAFWPFAVFSPEWQAIRWAVERGVPVRFFDLPFAYRLTDERADGAAPGGPGVPAPGGPRDAAPGEDHTAAAGNPPAPVRGGPPAQAPGDPGVSVAPIDPSARPRTDTGGDSAGPGTGGDSAGADAGGDSAGPGTGADSGGPGTGGDSGGPGTSGDSGGPGARPRRPVDPIGELAAAAGYDDPERWWEDVVEHRGMPAFEAIAEAMTAIRDQSPEDPDDLVREAYMRSVLREVRKSYGEIAVVCGAWHVPALQRKVAVKDDNALLKGRKKAKVDFTWVPWTYGRLASWSGYGAGVSSPGWYHHLFTSADEVVPRWLVDAAGVLRSEGVPTSSAHVIEAARLAEALATLRGRPLAGLSEVTEAAEAVMCDGEPLRVELITRKLVVGERLGGVPDDMPAVPLAKDLAAQQRAARLKPEALERALDLDLRKDTDLKRSRLLHRLRTIGVPWGEPSATRRGTGTFREEWRLRWQPEFAISLVEGSMYGTTVVSAATAKVVRAADKAETLADVTALVETCLLADLAEAYPRVLASLDARAALDADVNHLMAAIPALARTLRYGDVRRTDVAGLATVTSSLLSRVCAALPSAVGSLSDEAAKVLRDRVDGVHSAVGLLEDDELRDRWLSTLESLAGRADLHGLIAGRLTRMLLDAGRLDGAEVRRRLRLPLTVGTPPAHAAAWVEGFLSGGGLLLVHDDALLEVLDDWLADIAAEAFDDVLPLLRRTFGAFEAGERRAIGERVAGGRTGGSEHPAGGLGFDPGRADLVLPTLSALLGREIATGEVR</sequence>
<dbReference type="InterPro" id="IPR043737">
    <property type="entry name" value="DUF5682"/>
</dbReference>
<dbReference type="Proteomes" id="UP000294901">
    <property type="component" value="Unassembled WGS sequence"/>
</dbReference>
<dbReference type="EMBL" id="SNWR01000001">
    <property type="protein sequence ID" value="TDO41364.1"/>
    <property type="molecule type" value="Genomic_DNA"/>
</dbReference>
<dbReference type="PANTHER" id="PTHR30634">
    <property type="entry name" value="OUTER MEMBRANE LOLAB LIPOPROTEIN INSERTION APPARATUS"/>
    <property type="match status" value="1"/>
</dbReference>
<dbReference type="RefSeq" id="WP_239080022.1">
    <property type="nucleotide sequence ID" value="NZ_BOMD01000029.1"/>
</dbReference>
<comment type="caution">
    <text evidence="2">The sequence shown here is derived from an EMBL/GenBank/DDBJ whole genome shotgun (WGS) entry which is preliminary data.</text>
</comment>
<keyword evidence="3" id="KW-1185">Reference proteome</keyword>
<protein>
    <submittedName>
        <fullName evidence="2">Uncharacterized protein</fullName>
    </submittedName>
</protein>
<name>A0A4R6JX54_9ACTN</name>
<evidence type="ECO:0000313" key="2">
    <source>
        <dbReference type="EMBL" id="TDO41364.1"/>
    </source>
</evidence>
<dbReference type="PANTHER" id="PTHR30634:SF14">
    <property type="match status" value="1"/>
</dbReference>
<dbReference type="AlphaFoldDB" id="A0A4R6JX54"/>
<gene>
    <name evidence="2" type="ORF">C8E87_5096</name>
</gene>
<dbReference type="Pfam" id="PF18934">
    <property type="entry name" value="DUF5682"/>
    <property type="match status" value="1"/>
</dbReference>
<proteinExistence type="predicted"/>
<evidence type="ECO:0000256" key="1">
    <source>
        <dbReference type="SAM" id="MobiDB-lite"/>
    </source>
</evidence>
<feature type="region of interest" description="Disordered" evidence="1">
    <location>
        <begin position="109"/>
        <end position="235"/>
    </location>
</feature>